<dbReference type="EMBL" id="MU853356">
    <property type="protein sequence ID" value="KAK4109489.1"/>
    <property type="molecule type" value="Genomic_DNA"/>
</dbReference>
<keyword evidence="2" id="KW-1185">Reference proteome</keyword>
<comment type="caution">
    <text evidence="1">The sequence shown here is derived from an EMBL/GenBank/DDBJ whole genome shotgun (WGS) entry which is preliminary data.</text>
</comment>
<dbReference type="Proteomes" id="UP001302812">
    <property type="component" value="Unassembled WGS sequence"/>
</dbReference>
<evidence type="ECO:0000313" key="1">
    <source>
        <dbReference type="EMBL" id="KAK4109489.1"/>
    </source>
</evidence>
<gene>
    <name evidence="1" type="ORF">N656DRAFT_343007</name>
</gene>
<reference evidence="1" key="2">
    <citation type="submission" date="2023-05" db="EMBL/GenBank/DDBJ databases">
        <authorList>
            <consortium name="Lawrence Berkeley National Laboratory"/>
            <person name="Steindorff A."/>
            <person name="Hensen N."/>
            <person name="Bonometti L."/>
            <person name="Westerberg I."/>
            <person name="Brannstrom I.O."/>
            <person name="Guillou S."/>
            <person name="Cros-Aarteil S."/>
            <person name="Calhoun S."/>
            <person name="Haridas S."/>
            <person name="Kuo A."/>
            <person name="Mondo S."/>
            <person name="Pangilinan J."/>
            <person name="Riley R."/>
            <person name="Labutti K."/>
            <person name="Andreopoulos B."/>
            <person name="Lipzen A."/>
            <person name="Chen C."/>
            <person name="Yanf M."/>
            <person name="Daum C."/>
            <person name="Ng V."/>
            <person name="Clum A."/>
            <person name="Ohm R."/>
            <person name="Martin F."/>
            <person name="Silar P."/>
            <person name="Natvig D."/>
            <person name="Lalanne C."/>
            <person name="Gautier V."/>
            <person name="Ament-Velasquez S.L."/>
            <person name="Kruys A."/>
            <person name="Hutchinson M.I."/>
            <person name="Powell A.J."/>
            <person name="Barry K."/>
            <person name="Miller A.N."/>
            <person name="Grigoriev I.V."/>
            <person name="Debuchy R."/>
            <person name="Gladieux P."/>
            <person name="Thoren M.H."/>
            <person name="Johannesson H."/>
        </authorList>
    </citation>
    <scope>NUCLEOTIDE SEQUENCE</scope>
    <source>
        <strain evidence="1">CBS 508.74</strain>
    </source>
</reference>
<dbReference type="RefSeq" id="XP_064667059.1">
    <property type="nucleotide sequence ID" value="XM_064809308.1"/>
</dbReference>
<protein>
    <submittedName>
        <fullName evidence="1">Uncharacterized protein</fullName>
    </submittedName>
</protein>
<sequence length="186" mass="21079">MSRCYINRISSIFRRRRGRSQLARHMAVPPGLFRPHPSSTAQADISYWRMVRLDSDMTREEGRLAAGNFAWVATQHLEWAKPPSSTRPASPGIHGFHFQPTEPNDDSLTCRITARSASGHHCRNWPIPICIALESATSVHICRLSTHFLASEAQHLAIRILMFCRFVTAVCLNRSFEITDTLVCNH</sequence>
<name>A0AAN6QIN0_9PEZI</name>
<accession>A0AAN6QIN0</accession>
<dbReference type="AlphaFoldDB" id="A0AAN6QIN0"/>
<proteinExistence type="predicted"/>
<dbReference type="GeneID" id="89933431"/>
<reference evidence="1" key="1">
    <citation type="journal article" date="2023" name="Mol. Phylogenet. Evol.">
        <title>Genome-scale phylogeny and comparative genomics of the fungal order Sordariales.</title>
        <authorList>
            <person name="Hensen N."/>
            <person name="Bonometti L."/>
            <person name="Westerberg I."/>
            <person name="Brannstrom I.O."/>
            <person name="Guillou S."/>
            <person name="Cros-Aarteil S."/>
            <person name="Calhoun S."/>
            <person name="Haridas S."/>
            <person name="Kuo A."/>
            <person name="Mondo S."/>
            <person name="Pangilinan J."/>
            <person name="Riley R."/>
            <person name="LaButti K."/>
            <person name="Andreopoulos B."/>
            <person name="Lipzen A."/>
            <person name="Chen C."/>
            <person name="Yan M."/>
            <person name="Daum C."/>
            <person name="Ng V."/>
            <person name="Clum A."/>
            <person name="Steindorff A."/>
            <person name="Ohm R.A."/>
            <person name="Martin F."/>
            <person name="Silar P."/>
            <person name="Natvig D.O."/>
            <person name="Lalanne C."/>
            <person name="Gautier V."/>
            <person name="Ament-Velasquez S.L."/>
            <person name="Kruys A."/>
            <person name="Hutchinson M.I."/>
            <person name="Powell A.J."/>
            <person name="Barry K."/>
            <person name="Miller A.N."/>
            <person name="Grigoriev I.V."/>
            <person name="Debuchy R."/>
            <person name="Gladieux P."/>
            <person name="Hiltunen Thoren M."/>
            <person name="Johannesson H."/>
        </authorList>
    </citation>
    <scope>NUCLEOTIDE SEQUENCE</scope>
    <source>
        <strain evidence="1">CBS 508.74</strain>
    </source>
</reference>
<organism evidence="1 2">
    <name type="scientific">Canariomyces notabilis</name>
    <dbReference type="NCBI Taxonomy" id="2074819"/>
    <lineage>
        <taxon>Eukaryota</taxon>
        <taxon>Fungi</taxon>
        <taxon>Dikarya</taxon>
        <taxon>Ascomycota</taxon>
        <taxon>Pezizomycotina</taxon>
        <taxon>Sordariomycetes</taxon>
        <taxon>Sordariomycetidae</taxon>
        <taxon>Sordariales</taxon>
        <taxon>Chaetomiaceae</taxon>
        <taxon>Canariomyces</taxon>
    </lineage>
</organism>
<evidence type="ECO:0000313" key="2">
    <source>
        <dbReference type="Proteomes" id="UP001302812"/>
    </source>
</evidence>